<proteinExistence type="predicted"/>
<evidence type="ECO:0000313" key="3">
    <source>
        <dbReference type="EMBL" id="KUN57603.1"/>
    </source>
</evidence>
<gene>
    <name evidence="3" type="ORF">AQJ46_46930</name>
</gene>
<dbReference type="RefSeq" id="WP_059211483.1">
    <property type="nucleotide sequence ID" value="NZ_KQ948681.1"/>
</dbReference>
<dbReference type="Pfam" id="PF12642">
    <property type="entry name" value="TpcC"/>
    <property type="match status" value="1"/>
</dbReference>
<reference evidence="3 4" key="1">
    <citation type="submission" date="2015-10" db="EMBL/GenBank/DDBJ databases">
        <title>Draft genome sequence of Streptomyces canus DSM 40017, type strain for the species Streptomyces canus.</title>
        <authorList>
            <person name="Ruckert C."/>
            <person name="Winkler A."/>
            <person name="Kalinowski J."/>
            <person name="Kampfer P."/>
            <person name="Glaeser S."/>
        </authorList>
    </citation>
    <scope>NUCLEOTIDE SEQUENCE [LARGE SCALE GENOMIC DNA]</scope>
    <source>
        <strain evidence="3 4">DSM 40017</strain>
    </source>
</reference>
<evidence type="ECO:0000313" key="4">
    <source>
        <dbReference type="Proteomes" id="UP000053669"/>
    </source>
</evidence>
<evidence type="ECO:0008006" key="5">
    <source>
        <dbReference type="Google" id="ProtNLM"/>
    </source>
</evidence>
<dbReference type="STRING" id="58343.AQJ46_46930"/>
<protein>
    <recommendedName>
        <fullName evidence="5">Conjugal transfer protein</fullName>
    </recommendedName>
</protein>
<keyword evidence="2" id="KW-1133">Transmembrane helix</keyword>
<dbReference type="AlphaFoldDB" id="A0A101RL85"/>
<feature type="compositionally biased region" description="Low complexity" evidence="1">
    <location>
        <begin position="339"/>
        <end position="367"/>
    </location>
</feature>
<feature type="transmembrane region" description="Helical" evidence="2">
    <location>
        <begin position="50"/>
        <end position="68"/>
    </location>
</feature>
<dbReference type="EMBL" id="LMWU01000070">
    <property type="protein sequence ID" value="KUN57603.1"/>
    <property type="molecule type" value="Genomic_DNA"/>
</dbReference>
<name>A0A101RL85_9ACTN</name>
<dbReference type="InterPro" id="IPR024735">
    <property type="entry name" value="TcpC"/>
</dbReference>
<accession>A0A101RL85</accession>
<evidence type="ECO:0000256" key="1">
    <source>
        <dbReference type="SAM" id="MobiDB-lite"/>
    </source>
</evidence>
<evidence type="ECO:0000256" key="2">
    <source>
        <dbReference type="SAM" id="Phobius"/>
    </source>
</evidence>
<feature type="region of interest" description="Disordered" evidence="1">
    <location>
        <begin position="333"/>
        <end position="367"/>
    </location>
</feature>
<sequence length="367" mass="37376">MFRRRRAAEADWAETYVQDESAGHRTGEDDETGWQSSVAGMSGMARLARFGIWVVIAAGPLLGSAALLSSASPSQGATKTAPQTRQASDTGPSGFAQLFVAAYLEAGEGTEKNLAPYYAGSVALTHDPGTRTATRTAAIASHEISPGYWSVTVAASIAAKTSKDSYRDAGVQYYRVAIQAIGPRSAGGAADTGAEVGYTAVSLPAQVAAPEALTPGGLGYGTSRGSGTSDPATQTAASFLNAFLAGNGELDRYTSPGVELQPVTPAPYTEVKITDVEDNSGDSADQTVPADGSKRQLLVTVDATDSDGNTFPLAYALTLQARAGRWEVSALDDAPALGPSSTPSAVPSTPATTDGDSATASPSPSAS</sequence>
<dbReference type="Proteomes" id="UP000053669">
    <property type="component" value="Unassembled WGS sequence"/>
</dbReference>
<organism evidence="3 4">
    <name type="scientific">Streptomyces canus</name>
    <dbReference type="NCBI Taxonomy" id="58343"/>
    <lineage>
        <taxon>Bacteria</taxon>
        <taxon>Bacillati</taxon>
        <taxon>Actinomycetota</taxon>
        <taxon>Actinomycetes</taxon>
        <taxon>Kitasatosporales</taxon>
        <taxon>Streptomycetaceae</taxon>
        <taxon>Streptomyces</taxon>
        <taxon>Streptomyces aurantiacus group</taxon>
    </lineage>
</organism>
<keyword evidence="2" id="KW-0812">Transmembrane</keyword>
<comment type="caution">
    <text evidence="3">The sequence shown here is derived from an EMBL/GenBank/DDBJ whole genome shotgun (WGS) entry which is preliminary data.</text>
</comment>
<keyword evidence="2" id="KW-0472">Membrane</keyword>